<feature type="transmembrane region" description="Helical" evidence="8">
    <location>
        <begin position="617"/>
        <end position="633"/>
    </location>
</feature>
<feature type="region of interest" description="Disordered" evidence="7">
    <location>
        <begin position="412"/>
        <end position="438"/>
    </location>
</feature>
<dbReference type="GO" id="GO:0005886">
    <property type="term" value="C:plasma membrane"/>
    <property type="evidence" value="ECO:0007669"/>
    <property type="project" value="UniProtKB-SubCell"/>
</dbReference>
<evidence type="ECO:0000256" key="1">
    <source>
        <dbReference type="ARBA" id="ARBA00004651"/>
    </source>
</evidence>
<dbReference type="PANTHER" id="PTHR43302:SF5">
    <property type="entry name" value="TRANSPORTER ARSB-RELATED"/>
    <property type="match status" value="1"/>
</dbReference>
<feature type="transmembrane region" description="Helical" evidence="8">
    <location>
        <begin position="112"/>
        <end position="129"/>
    </location>
</feature>
<feature type="compositionally biased region" description="Low complexity" evidence="7">
    <location>
        <begin position="413"/>
        <end position="425"/>
    </location>
</feature>
<evidence type="ECO:0000256" key="5">
    <source>
        <dbReference type="ARBA" id="ARBA00022989"/>
    </source>
</evidence>
<protein>
    <submittedName>
        <fullName evidence="10">Citrate transporter-like domain-containing protein</fullName>
    </submittedName>
</protein>
<dbReference type="Proteomes" id="UP000268093">
    <property type="component" value="Unassembled WGS sequence"/>
</dbReference>
<gene>
    <name evidence="10" type="ORF">BC936DRAFT_143331</name>
</gene>
<feature type="transmembrane region" description="Helical" evidence="8">
    <location>
        <begin position="591"/>
        <end position="611"/>
    </location>
</feature>
<dbReference type="GO" id="GO:0055085">
    <property type="term" value="P:transmembrane transport"/>
    <property type="evidence" value="ECO:0007669"/>
    <property type="project" value="InterPro"/>
</dbReference>
<dbReference type="EMBL" id="RBNI01026294">
    <property type="protein sequence ID" value="RUO95741.1"/>
    <property type="molecule type" value="Genomic_DNA"/>
</dbReference>
<sequence length="634" mass="68162">TPTPTPTPPPGHPIPWTDRRTFLSLLLFLLVRYSLLLPASVHPPLGRTVLALLAACLTVVCGVLTPPEAAQSVHADAILILGATMLIAARLEERRGWVRSILLWRDPSPTVLLIRVSVLAGVMAGWVSSDGVGWMMTEVVVLMCKELGLNVAPFAMAVATSSTIGGALTLIGNPKNIILSTLHSSPTYLTFLLHMAPATYISLLLNTLLLLLVHRKTLQQPHHVDPALPPSLRYRRASFIPAEDTSDGWSTSTLDTAEDRPALLENTRLLFSATDDESEVDRTSESESHDDDETTGDDDNTTTTTDLRGRDTEDDMDEESDSGSGNDASTVRGQYRRPTLSSDYGDAGESANLLRRMQPQYASILTNSPGAYTVAITDYSFAATDDYFSPWKVPDRPRSLFSRRSSIVRFEWPPRGSRNPRSPGRPGRDWPSRRASFGRVETDSERGLLASIRRTLAAPRDVLTALVLITLHTALLAGLNSGYACLTAATILLAISSLRPHPLHLATPAQAITQDINWAQLVYLFSMFVIVAGVDVTPAPDAVWEWVGGAAGGDLYVLAGVAVAAGVIMSPVPALLLLAPRVAERVKGGGGEAGTAWFVLAWGLALCGCWTAKGSVAGMVAAVGVFSVVVIFFF</sequence>
<dbReference type="PANTHER" id="PTHR43302">
    <property type="entry name" value="TRANSPORTER ARSB-RELATED"/>
    <property type="match status" value="1"/>
</dbReference>
<keyword evidence="6 8" id="KW-0472">Membrane</keyword>
<feature type="transmembrane region" description="Helical" evidence="8">
    <location>
        <begin position="191"/>
        <end position="213"/>
    </location>
</feature>
<keyword evidence="11" id="KW-1185">Reference proteome</keyword>
<feature type="transmembrane region" description="Helical" evidence="8">
    <location>
        <begin position="149"/>
        <end position="171"/>
    </location>
</feature>
<evidence type="ECO:0000259" key="9">
    <source>
        <dbReference type="Pfam" id="PF03600"/>
    </source>
</evidence>
<proteinExistence type="predicted"/>
<evidence type="ECO:0000256" key="2">
    <source>
        <dbReference type="ARBA" id="ARBA00022448"/>
    </source>
</evidence>
<accession>A0A432ZZ13</accession>
<feature type="transmembrane region" description="Helical" evidence="8">
    <location>
        <begin position="516"/>
        <end position="536"/>
    </location>
</feature>
<feature type="non-terminal residue" evidence="10">
    <location>
        <position position="634"/>
    </location>
</feature>
<evidence type="ECO:0000256" key="3">
    <source>
        <dbReference type="ARBA" id="ARBA00022475"/>
    </source>
</evidence>
<dbReference type="Pfam" id="PF03600">
    <property type="entry name" value="CitMHS"/>
    <property type="match status" value="1"/>
</dbReference>
<feature type="transmembrane region" description="Helical" evidence="8">
    <location>
        <begin position="556"/>
        <end position="579"/>
    </location>
</feature>
<feature type="compositionally biased region" description="Acidic residues" evidence="7">
    <location>
        <begin position="312"/>
        <end position="321"/>
    </location>
</feature>
<evidence type="ECO:0000256" key="7">
    <source>
        <dbReference type="SAM" id="MobiDB-lite"/>
    </source>
</evidence>
<reference evidence="10 11" key="1">
    <citation type="journal article" date="2018" name="New Phytol.">
        <title>Phylogenomics of Endogonaceae and evolution of mycorrhizas within Mucoromycota.</title>
        <authorList>
            <person name="Chang Y."/>
            <person name="Desiro A."/>
            <person name="Na H."/>
            <person name="Sandor L."/>
            <person name="Lipzen A."/>
            <person name="Clum A."/>
            <person name="Barry K."/>
            <person name="Grigoriev I.V."/>
            <person name="Martin F.M."/>
            <person name="Stajich J.E."/>
            <person name="Smith M.E."/>
            <person name="Bonito G."/>
            <person name="Spatafora J.W."/>
        </authorList>
    </citation>
    <scope>NUCLEOTIDE SEQUENCE [LARGE SCALE GENOMIC DNA]</scope>
    <source>
        <strain evidence="10 11">GMNB39</strain>
    </source>
</reference>
<feature type="non-terminal residue" evidence="10">
    <location>
        <position position="1"/>
    </location>
</feature>
<evidence type="ECO:0000256" key="8">
    <source>
        <dbReference type="SAM" id="Phobius"/>
    </source>
</evidence>
<keyword evidence="3" id="KW-1003">Cell membrane</keyword>
<dbReference type="AlphaFoldDB" id="A0A432ZZ13"/>
<keyword evidence="5 8" id="KW-1133">Transmembrane helix</keyword>
<keyword evidence="4 8" id="KW-0812">Transmembrane</keyword>
<evidence type="ECO:0000313" key="11">
    <source>
        <dbReference type="Proteomes" id="UP000268093"/>
    </source>
</evidence>
<evidence type="ECO:0000313" key="10">
    <source>
        <dbReference type="EMBL" id="RUO95741.1"/>
    </source>
</evidence>
<dbReference type="InterPro" id="IPR004680">
    <property type="entry name" value="Cit_transptr-like_dom"/>
</dbReference>
<feature type="region of interest" description="Disordered" evidence="7">
    <location>
        <begin position="270"/>
        <end position="347"/>
    </location>
</feature>
<evidence type="ECO:0000256" key="6">
    <source>
        <dbReference type="ARBA" id="ARBA00023136"/>
    </source>
</evidence>
<dbReference type="OrthoDB" id="5584375at2759"/>
<feature type="compositionally biased region" description="Acidic residues" evidence="7">
    <location>
        <begin position="288"/>
        <end position="300"/>
    </location>
</feature>
<feature type="domain" description="Citrate transporter-like" evidence="9">
    <location>
        <begin position="44"/>
        <end position="605"/>
    </location>
</feature>
<evidence type="ECO:0000256" key="4">
    <source>
        <dbReference type="ARBA" id="ARBA00022692"/>
    </source>
</evidence>
<name>A0A432ZZ13_9FUNG</name>
<keyword evidence="2" id="KW-0813">Transport</keyword>
<organism evidence="10 11">
    <name type="scientific">Jimgerdemannia flammicorona</name>
    <dbReference type="NCBI Taxonomy" id="994334"/>
    <lineage>
        <taxon>Eukaryota</taxon>
        <taxon>Fungi</taxon>
        <taxon>Fungi incertae sedis</taxon>
        <taxon>Mucoromycota</taxon>
        <taxon>Mucoromycotina</taxon>
        <taxon>Endogonomycetes</taxon>
        <taxon>Endogonales</taxon>
        <taxon>Endogonaceae</taxon>
        <taxon>Jimgerdemannia</taxon>
    </lineage>
</organism>
<feature type="transmembrane region" description="Helical" evidence="8">
    <location>
        <begin position="49"/>
        <end position="67"/>
    </location>
</feature>
<comment type="caution">
    <text evidence="10">The sequence shown here is derived from an EMBL/GenBank/DDBJ whole genome shotgun (WGS) entry which is preliminary data.</text>
</comment>
<feature type="transmembrane region" description="Helical" evidence="8">
    <location>
        <begin position="20"/>
        <end position="37"/>
    </location>
</feature>
<comment type="subcellular location">
    <subcellularLocation>
        <location evidence="1">Cell membrane</location>
        <topology evidence="1">Multi-pass membrane protein</topology>
    </subcellularLocation>
</comment>